<proteinExistence type="predicted"/>
<dbReference type="Proteomes" id="UP001147746">
    <property type="component" value="Unassembled WGS sequence"/>
</dbReference>
<keyword evidence="1" id="KW-0472">Membrane</keyword>
<accession>A0A9W9PZ74</accession>
<evidence type="ECO:0000313" key="3">
    <source>
        <dbReference type="Proteomes" id="UP001147746"/>
    </source>
</evidence>
<reference evidence="2" key="2">
    <citation type="journal article" date="2023" name="IMA Fungus">
        <title>Comparative genomic study of the Penicillium genus elucidates a diverse pangenome and 15 lateral gene transfer events.</title>
        <authorList>
            <person name="Petersen C."/>
            <person name="Sorensen T."/>
            <person name="Nielsen M.R."/>
            <person name="Sondergaard T.E."/>
            <person name="Sorensen J.L."/>
            <person name="Fitzpatrick D.A."/>
            <person name="Frisvad J.C."/>
            <person name="Nielsen K.L."/>
        </authorList>
    </citation>
    <scope>NUCLEOTIDE SEQUENCE</scope>
    <source>
        <strain evidence="2">IBT 21472</strain>
    </source>
</reference>
<protein>
    <submittedName>
        <fullName evidence="2">Uncharacterized protein</fullName>
    </submittedName>
</protein>
<feature type="transmembrane region" description="Helical" evidence="1">
    <location>
        <begin position="157"/>
        <end position="177"/>
    </location>
</feature>
<comment type="caution">
    <text evidence="2">The sequence shown here is derived from an EMBL/GenBank/DDBJ whole genome shotgun (WGS) entry which is preliminary data.</text>
</comment>
<reference evidence="2" key="1">
    <citation type="submission" date="2022-12" db="EMBL/GenBank/DDBJ databases">
        <authorList>
            <person name="Petersen C."/>
        </authorList>
    </citation>
    <scope>NUCLEOTIDE SEQUENCE</scope>
    <source>
        <strain evidence="2">IBT 21472</strain>
    </source>
</reference>
<dbReference type="AlphaFoldDB" id="A0A9W9PZ74"/>
<feature type="transmembrane region" description="Helical" evidence="1">
    <location>
        <begin position="102"/>
        <end position="125"/>
    </location>
</feature>
<keyword evidence="3" id="KW-1185">Reference proteome</keyword>
<feature type="transmembrane region" description="Helical" evidence="1">
    <location>
        <begin position="72"/>
        <end position="90"/>
    </location>
</feature>
<dbReference type="EMBL" id="JAPZBO010000004">
    <property type="protein sequence ID" value="KAJ5318652.1"/>
    <property type="molecule type" value="Genomic_DNA"/>
</dbReference>
<evidence type="ECO:0000256" key="1">
    <source>
        <dbReference type="SAM" id="Phobius"/>
    </source>
</evidence>
<keyword evidence="1" id="KW-1133">Transmembrane helix</keyword>
<sequence>MPFFANDHMIRRRLIIFALAIIGLAFASLNAANACFAVILRDRATSALFAPGDQVADNTFADLMNQVLKSTVIASIGSAVIAVFGAMLAARLAWLRNHDCPWIFYGCCHLALSVFLLVMGAWIIFHVRGFKPFFERFSGDGNVPYYNMMFYGGVGQAAYGASVVLTVFVSGVAIFLCSL</sequence>
<organism evidence="2 3">
    <name type="scientific">Penicillium atrosanguineum</name>
    <dbReference type="NCBI Taxonomy" id="1132637"/>
    <lineage>
        <taxon>Eukaryota</taxon>
        <taxon>Fungi</taxon>
        <taxon>Dikarya</taxon>
        <taxon>Ascomycota</taxon>
        <taxon>Pezizomycotina</taxon>
        <taxon>Eurotiomycetes</taxon>
        <taxon>Eurotiomycetidae</taxon>
        <taxon>Eurotiales</taxon>
        <taxon>Aspergillaceae</taxon>
        <taxon>Penicillium</taxon>
    </lineage>
</organism>
<evidence type="ECO:0000313" key="2">
    <source>
        <dbReference type="EMBL" id="KAJ5318652.1"/>
    </source>
</evidence>
<keyword evidence="1" id="KW-0812">Transmembrane</keyword>
<name>A0A9W9PZ74_9EURO</name>
<gene>
    <name evidence="2" type="ORF">N7476_005072</name>
</gene>